<dbReference type="KEGG" id="mdr:MDOR_34770"/>
<sequence>MTERRPITDLAAHLGALPASERSALRAAGELLVGVTERPDDGAEDASRFTARCLGVPHMGMTVTEEEMLSPVTSLTTALALADLIADHAEAVEIGPGIYSDPPAWTQTQVGDTHFHHPAVLRAAFPAGTLVDTAAVVDSGA</sequence>
<dbReference type="EMBL" id="AP022605">
    <property type="protein sequence ID" value="BBZ09308.1"/>
    <property type="molecule type" value="Genomic_DNA"/>
</dbReference>
<name>A0A7I7W0G2_9MYCO</name>
<protein>
    <submittedName>
        <fullName evidence="1">Uncharacterized protein</fullName>
    </submittedName>
</protein>
<reference evidence="1 2" key="1">
    <citation type="journal article" date="2019" name="Emerg. Microbes Infect.">
        <title>Comprehensive subspecies identification of 175 nontuberculous mycobacteria species based on 7547 genomic profiles.</title>
        <authorList>
            <person name="Matsumoto Y."/>
            <person name="Kinjo T."/>
            <person name="Motooka D."/>
            <person name="Nabeya D."/>
            <person name="Jung N."/>
            <person name="Uechi K."/>
            <person name="Horii T."/>
            <person name="Iida T."/>
            <person name="Fujita J."/>
            <person name="Nakamura S."/>
        </authorList>
    </citation>
    <scope>NUCLEOTIDE SEQUENCE [LARGE SCALE GENOMIC DNA]</scope>
    <source>
        <strain evidence="1 2">JCM 12405</strain>
    </source>
</reference>
<dbReference type="AlphaFoldDB" id="A0A7I7W0G2"/>
<dbReference type="RefSeq" id="WP_235849859.1">
    <property type="nucleotide sequence ID" value="NZ_AP022605.1"/>
</dbReference>
<gene>
    <name evidence="1" type="ORF">MDOR_34770</name>
</gene>
<organism evidence="1 2">
    <name type="scientific">Mycolicibacterium doricum</name>
    <dbReference type="NCBI Taxonomy" id="126673"/>
    <lineage>
        <taxon>Bacteria</taxon>
        <taxon>Bacillati</taxon>
        <taxon>Actinomycetota</taxon>
        <taxon>Actinomycetes</taxon>
        <taxon>Mycobacteriales</taxon>
        <taxon>Mycobacteriaceae</taxon>
        <taxon>Mycolicibacterium</taxon>
    </lineage>
</organism>
<evidence type="ECO:0000313" key="1">
    <source>
        <dbReference type="EMBL" id="BBZ09308.1"/>
    </source>
</evidence>
<accession>A0A7I7W0G2</accession>
<evidence type="ECO:0000313" key="2">
    <source>
        <dbReference type="Proteomes" id="UP000467201"/>
    </source>
</evidence>
<proteinExistence type="predicted"/>
<dbReference type="Proteomes" id="UP000467201">
    <property type="component" value="Chromosome"/>
</dbReference>